<protein>
    <submittedName>
        <fullName evidence="1">ATP-dependent Clp protease ATP-binding subunit ClpX</fullName>
    </submittedName>
</protein>
<evidence type="ECO:0000313" key="2">
    <source>
        <dbReference type="Proteomes" id="UP001206878"/>
    </source>
</evidence>
<name>A0AAW5N192_9ESCH</name>
<dbReference type="AlphaFoldDB" id="A0AAW5N192"/>
<accession>A0AAW5N192</accession>
<dbReference type="Proteomes" id="UP001206878">
    <property type="component" value="Unassembled WGS sequence"/>
</dbReference>
<proteinExistence type="predicted"/>
<reference evidence="1" key="1">
    <citation type="submission" date="2022-07" db="EMBL/GenBank/DDBJ databases">
        <title>Diversity of ethanolamine utilization by human commensal Escherichia coli.</title>
        <authorList>
            <person name="Jubelin G."/>
        </authorList>
    </citation>
    <scope>NUCLEOTIDE SEQUENCE</scope>
    <source>
        <strain evidence="1">S1</strain>
    </source>
</reference>
<dbReference type="GO" id="GO:0008233">
    <property type="term" value="F:peptidase activity"/>
    <property type="evidence" value="ECO:0007669"/>
    <property type="project" value="UniProtKB-KW"/>
</dbReference>
<feature type="non-terminal residue" evidence="1">
    <location>
        <position position="1"/>
    </location>
</feature>
<dbReference type="EMBL" id="JANPXH010001486">
    <property type="protein sequence ID" value="MCR6679594.1"/>
    <property type="molecule type" value="Genomic_DNA"/>
</dbReference>
<keyword evidence="1" id="KW-0067">ATP-binding</keyword>
<keyword evidence="1" id="KW-0645">Protease</keyword>
<dbReference type="GO" id="GO:0006508">
    <property type="term" value="P:proteolysis"/>
    <property type="evidence" value="ECO:0007669"/>
    <property type="project" value="UniProtKB-KW"/>
</dbReference>
<dbReference type="Gene3D" id="1.10.8.60">
    <property type="match status" value="1"/>
</dbReference>
<comment type="caution">
    <text evidence="1">The sequence shown here is derived from an EMBL/GenBank/DDBJ whole genome shotgun (WGS) entry which is preliminary data.</text>
</comment>
<evidence type="ECO:0000313" key="1">
    <source>
        <dbReference type="EMBL" id="MCR6679594.1"/>
    </source>
</evidence>
<keyword evidence="1" id="KW-0378">Hydrolase</keyword>
<keyword evidence="1" id="KW-0547">Nucleotide-binding</keyword>
<organism evidence="1 2">
    <name type="scientific">Escherichia marmotae</name>
    <dbReference type="NCBI Taxonomy" id="1499973"/>
    <lineage>
        <taxon>Bacteria</taxon>
        <taxon>Pseudomonadati</taxon>
        <taxon>Pseudomonadota</taxon>
        <taxon>Gammaproteobacteria</taxon>
        <taxon>Enterobacterales</taxon>
        <taxon>Enterobacteriaceae</taxon>
        <taxon>Escherichia</taxon>
    </lineage>
</organism>
<gene>
    <name evidence="1" type="ORF">NVV43_29600</name>
</gene>
<sequence length="59" mass="6517">GLRSIIEHALLDVMFELPSRKDVSKCVITKETIQRNLRPTLVTSAGHAVETEEPEEASA</sequence>
<dbReference type="GO" id="GO:0005524">
    <property type="term" value="F:ATP binding"/>
    <property type="evidence" value="ECO:0007669"/>
    <property type="project" value="UniProtKB-KW"/>
</dbReference>